<reference evidence="1" key="3">
    <citation type="submission" date="2018-07" db="EMBL/GenBank/DDBJ databases">
        <title>WGS assembly of Glycine max.</title>
        <authorList>
            <person name="Schmutz J."/>
            <person name="Cannon S."/>
            <person name="Schlueter J."/>
            <person name="Ma J."/>
            <person name="Mitros T."/>
            <person name="Nelson W."/>
            <person name="Hyten D."/>
            <person name="Song Q."/>
            <person name="Thelen J."/>
            <person name="Cheng J."/>
            <person name="Xu D."/>
            <person name="Hellsten U."/>
            <person name="May G."/>
            <person name="Yu Y."/>
            <person name="Sakurai T."/>
            <person name="Umezawa T."/>
            <person name="Bhattacharyya M."/>
            <person name="Sandhu D."/>
            <person name="Valliyodan B."/>
            <person name="Lindquist E."/>
            <person name="Peto M."/>
            <person name="Grant D."/>
            <person name="Shu S."/>
            <person name="Goodstein D."/>
            <person name="Barry K."/>
            <person name="Futrell-Griggs M."/>
            <person name="Abernathy B."/>
            <person name="Du J."/>
            <person name="Tian Z."/>
            <person name="Zhu L."/>
            <person name="Gill N."/>
            <person name="Joshi T."/>
            <person name="Libault M."/>
            <person name="Sethuraman A."/>
            <person name="Zhang X."/>
            <person name="Shinozaki K."/>
            <person name="Nguyen H."/>
            <person name="Wing R."/>
            <person name="Cregan P."/>
            <person name="Specht J."/>
            <person name="Grimwood J."/>
            <person name="Rokhsar D."/>
            <person name="Stacey G."/>
            <person name="Shoemaker R."/>
            <person name="Jackson S."/>
        </authorList>
    </citation>
    <scope>NUCLEOTIDE SEQUENCE</scope>
    <source>
        <tissue evidence="1">Callus</tissue>
    </source>
</reference>
<gene>
    <name evidence="1" type="ORF">GLYMA_19G119700</name>
</gene>
<reference evidence="2" key="2">
    <citation type="submission" date="2018-02" db="UniProtKB">
        <authorList>
            <consortium name="EnsemblPlants"/>
        </authorList>
    </citation>
    <scope>IDENTIFICATION</scope>
    <source>
        <strain evidence="2">Williams 82</strain>
    </source>
</reference>
<dbReference type="InParanoid" id="A0A0R0EKT8"/>
<evidence type="ECO:0000313" key="3">
    <source>
        <dbReference type="Proteomes" id="UP000008827"/>
    </source>
</evidence>
<evidence type="ECO:0000313" key="2">
    <source>
        <dbReference type="EnsemblPlants" id="KRG94941"/>
    </source>
</evidence>
<sequence>MRRPSHNSIYILSKIPMIAITIFQQISIKTTFQETDQSISNKENRRVLSYPTHLYLCIHSCKQHSKGK</sequence>
<dbReference type="Proteomes" id="UP000008827">
    <property type="component" value="Chromosome 19"/>
</dbReference>
<dbReference type="EMBL" id="CM000852">
    <property type="protein sequence ID" value="KRG94941.1"/>
    <property type="molecule type" value="Genomic_DNA"/>
</dbReference>
<evidence type="ECO:0000313" key="1">
    <source>
        <dbReference type="EMBL" id="KRG94941.1"/>
    </source>
</evidence>
<dbReference type="Gramene" id="KRG94941">
    <property type="protein sequence ID" value="KRG94941"/>
    <property type="gene ID" value="GLYMA_19G119700"/>
</dbReference>
<reference evidence="1 2" key="1">
    <citation type="journal article" date="2010" name="Nature">
        <title>Genome sequence of the palaeopolyploid soybean.</title>
        <authorList>
            <person name="Schmutz J."/>
            <person name="Cannon S.B."/>
            <person name="Schlueter J."/>
            <person name="Ma J."/>
            <person name="Mitros T."/>
            <person name="Nelson W."/>
            <person name="Hyten D.L."/>
            <person name="Song Q."/>
            <person name="Thelen J.J."/>
            <person name="Cheng J."/>
            <person name="Xu D."/>
            <person name="Hellsten U."/>
            <person name="May G.D."/>
            <person name="Yu Y."/>
            <person name="Sakurai T."/>
            <person name="Umezawa T."/>
            <person name="Bhattacharyya M.K."/>
            <person name="Sandhu D."/>
            <person name="Valliyodan B."/>
            <person name="Lindquist E."/>
            <person name="Peto M."/>
            <person name="Grant D."/>
            <person name="Shu S."/>
            <person name="Goodstein D."/>
            <person name="Barry K."/>
            <person name="Futrell-Griggs M."/>
            <person name="Abernathy B."/>
            <person name="Du J."/>
            <person name="Tian Z."/>
            <person name="Zhu L."/>
            <person name="Gill N."/>
            <person name="Joshi T."/>
            <person name="Libault M."/>
            <person name="Sethuraman A."/>
            <person name="Zhang X.-C."/>
            <person name="Shinozaki K."/>
            <person name="Nguyen H.T."/>
            <person name="Wing R.A."/>
            <person name="Cregan P."/>
            <person name="Specht J."/>
            <person name="Grimwood J."/>
            <person name="Rokhsar D."/>
            <person name="Stacey G."/>
            <person name="Shoemaker R.C."/>
            <person name="Jackson S.A."/>
        </authorList>
    </citation>
    <scope>NUCLEOTIDE SEQUENCE [LARGE SCALE GENOMIC DNA]</scope>
    <source>
        <strain evidence="2">cv. Williams 82</strain>
        <tissue evidence="1">Callus</tissue>
    </source>
</reference>
<proteinExistence type="predicted"/>
<accession>A0A0R0EKT8</accession>
<name>A0A0R0EKT8_SOYBN</name>
<keyword evidence="3" id="KW-1185">Reference proteome</keyword>
<organism evidence="1">
    <name type="scientific">Glycine max</name>
    <name type="common">Soybean</name>
    <name type="synonym">Glycine hispida</name>
    <dbReference type="NCBI Taxonomy" id="3847"/>
    <lineage>
        <taxon>Eukaryota</taxon>
        <taxon>Viridiplantae</taxon>
        <taxon>Streptophyta</taxon>
        <taxon>Embryophyta</taxon>
        <taxon>Tracheophyta</taxon>
        <taxon>Spermatophyta</taxon>
        <taxon>Magnoliopsida</taxon>
        <taxon>eudicotyledons</taxon>
        <taxon>Gunneridae</taxon>
        <taxon>Pentapetalae</taxon>
        <taxon>rosids</taxon>
        <taxon>fabids</taxon>
        <taxon>Fabales</taxon>
        <taxon>Fabaceae</taxon>
        <taxon>Papilionoideae</taxon>
        <taxon>50 kb inversion clade</taxon>
        <taxon>NPAAA clade</taxon>
        <taxon>indigoferoid/millettioid clade</taxon>
        <taxon>Phaseoleae</taxon>
        <taxon>Glycine</taxon>
        <taxon>Glycine subgen. Soja</taxon>
    </lineage>
</organism>
<dbReference type="EnsemblPlants" id="KRG94941">
    <property type="protein sequence ID" value="KRG94941"/>
    <property type="gene ID" value="GLYMA_19G119700"/>
</dbReference>
<dbReference type="AlphaFoldDB" id="A0A0R0EKT8"/>
<protein>
    <submittedName>
        <fullName evidence="1 2">Uncharacterized protein</fullName>
    </submittedName>
</protein>